<reference evidence="3 4" key="1">
    <citation type="submission" date="2024-01" db="EMBL/GenBank/DDBJ databases">
        <title>Genome assemblies of Stephania.</title>
        <authorList>
            <person name="Yang L."/>
        </authorList>
    </citation>
    <scope>NUCLEOTIDE SEQUENCE [LARGE SCALE GENOMIC DNA]</scope>
    <source>
        <strain evidence="3">YNDBR</strain>
        <tissue evidence="3">Leaf</tissue>
    </source>
</reference>
<sequence length="405" mass="44847">MDQPGSLESRIRSGGSFQPPRKLSATRGRPSKLLQQCASASTKKRGKGKGRCSREDSHEDSADNSKTSRRKWSHAEDVALVNAMVEMVASGVYKCDNGFKPGYLTKVEEALNTTCPNSGIKARPHIESRLKSLKKDWVIVNDMICGIRHGTSGFGFDSTSNMVTAPEDVWEDYLRNYPEARPWRLKSFPHYENCCIIFGNDRATGEEARAPEDAFEDVNDVHDSSSTSEPLTVPIEEFDATPTSSRTRTTTADGRGNEAKKKRKVSNDVYIGDQMVAVAQIVANEISKVTSAIRVEHDLRESFINAMAEVHELTDVERAIYGSKIMGRVELMAAFMTLQPSPDFLGYMRCLIDLGLLGTHFLDGSNVEPAVFFWIGTMLFGGLFFDTVLASDSVCNTACSNFIYM</sequence>
<accession>A0AAP0JK92</accession>
<evidence type="ECO:0000256" key="1">
    <source>
        <dbReference type="SAM" id="MobiDB-lite"/>
    </source>
</evidence>
<protein>
    <recommendedName>
        <fullName evidence="2">Myb/SANT-like domain-containing protein</fullName>
    </recommendedName>
</protein>
<dbReference type="EMBL" id="JBBNAF010000006">
    <property type="protein sequence ID" value="KAK9134505.1"/>
    <property type="molecule type" value="Genomic_DNA"/>
</dbReference>
<gene>
    <name evidence="3" type="ORF">Syun_013835</name>
</gene>
<feature type="compositionally biased region" description="Basic residues" evidence="1">
    <location>
        <begin position="42"/>
        <end position="51"/>
    </location>
</feature>
<feature type="domain" description="Myb/SANT-like" evidence="2">
    <location>
        <begin position="71"/>
        <end position="173"/>
    </location>
</feature>
<organism evidence="3 4">
    <name type="scientific">Stephania yunnanensis</name>
    <dbReference type="NCBI Taxonomy" id="152371"/>
    <lineage>
        <taxon>Eukaryota</taxon>
        <taxon>Viridiplantae</taxon>
        <taxon>Streptophyta</taxon>
        <taxon>Embryophyta</taxon>
        <taxon>Tracheophyta</taxon>
        <taxon>Spermatophyta</taxon>
        <taxon>Magnoliopsida</taxon>
        <taxon>Ranunculales</taxon>
        <taxon>Menispermaceae</taxon>
        <taxon>Menispermoideae</taxon>
        <taxon>Cissampelideae</taxon>
        <taxon>Stephania</taxon>
    </lineage>
</organism>
<evidence type="ECO:0000313" key="4">
    <source>
        <dbReference type="Proteomes" id="UP001420932"/>
    </source>
</evidence>
<feature type="region of interest" description="Disordered" evidence="1">
    <location>
        <begin position="1"/>
        <end position="73"/>
    </location>
</feature>
<evidence type="ECO:0000313" key="3">
    <source>
        <dbReference type="EMBL" id="KAK9134505.1"/>
    </source>
</evidence>
<dbReference type="PANTHER" id="PTHR46250">
    <property type="entry name" value="MYB/SANT-LIKE DNA-BINDING DOMAIN PROTEIN-RELATED"/>
    <property type="match status" value="1"/>
</dbReference>
<comment type="caution">
    <text evidence="3">The sequence shown here is derived from an EMBL/GenBank/DDBJ whole genome shotgun (WGS) entry which is preliminary data.</text>
</comment>
<feature type="compositionally biased region" description="Low complexity" evidence="1">
    <location>
        <begin position="241"/>
        <end position="251"/>
    </location>
</feature>
<name>A0AAP0JK92_9MAGN</name>
<feature type="region of interest" description="Disordered" evidence="1">
    <location>
        <begin position="214"/>
        <end position="263"/>
    </location>
</feature>
<dbReference type="PANTHER" id="PTHR46250:SF17">
    <property type="entry name" value="MYB_SANT-LIKE DOMAIN-CONTAINING PROTEIN"/>
    <property type="match status" value="1"/>
</dbReference>
<dbReference type="InterPro" id="IPR024752">
    <property type="entry name" value="Myb/SANT-like_dom"/>
</dbReference>
<dbReference type="Proteomes" id="UP001420932">
    <property type="component" value="Unassembled WGS sequence"/>
</dbReference>
<feature type="compositionally biased region" description="Basic and acidic residues" evidence="1">
    <location>
        <begin position="52"/>
        <end position="63"/>
    </location>
</feature>
<evidence type="ECO:0000259" key="2">
    <source>
        <dbReference type="Pfam" id="PF12776"/>
    </source>
</evidence>
<proteinExistence type="predicted"/>
<dbReference type="AlphaFoldDB" id="A0AAP0JK92"/>
<keyword evidence="4" id="KW-1185">Reference proteome</keyword>
<dbReference type="Pfam" id="PF12776">
    <property type="entry name" value="Myb_DNA-bind_3"/>
    <property type="match status" value="1"/>
</dbReference>